<dbReference type="HOGENOM" id="CLU_2757882_0_0_1"/>
<dbReference type="EMBL" id="JH659441">
    <property type="protein sequence ID" value="EXK24892.1"/>
    <property type="molecule type" value="Genomic_DNA"/>
</dbReference>
<gene>
    <name evidence="1" type="ORF">FOMG_18403</name>
</gene>
<name>W9Z8E1_FUSOX</name>
<reference evidence="1" key="2">
    <citation type="submission" date="2012-05" db="EMBL/GenBank/DDBJ databases">
        <title>Annotation of the Genome Sequence of Fusarium oxysporum f. sp. melonis 26406.</title>
        <authorList>
            <consortium name="The Broad Institute Genomics Platform"/>
            <person name="Ma L.-J."/>
            <person name="Corby-Kistler H."/>
            <person name="Broz K."/>
            <person name="Gale L.R."/>
            <person name="Jonkers W."/>
            <person name="O'Donnell K."/>
            <person name="Ploetz R."/>
            <person name="Steinberg C."/>
            <person name="Schwartz D.C."/>
            <person name="VanEtten H."/>
            <person name="Zhou S."/>
            <person name="Young S.K."/>
            <person name="Zeng Q."/>
            <person name="Gargeya S."/>
            <person name="Fitzgerald M."/>
            <person name="Abouelleil A."/>
            <person name="Alvarado L."/>
            <person name="Chapman S.B."/>
            <person name="Gainer-Dewar J."/>
            <person name="Goldberg J."/>
            <person name="Griggs A."/>
            <person name="Gujja S."/>
            <person name="Hansen M."/>
            <person name="Howarth C."/>
            <person name="Imamovic A."/>
            <person name="Ireland A."/>
            <person name="Larimer J."/>
            <person name="McCowan C."/>
            <person name="Murphy C."/>
            <person name="Pearson M."/>
            <person name="Poon T.W."/>
            <person name="Priest M."/>
            <person name="Roberts A."/>
            <person name="Saif S."/>
            <person name="Shea T."/>
            <person name="Sykes S."/>
            <person name="Wortman J."/>
            <person name="Nusbaum C."/>
            <person name="Birren B."/>
        </authorList>
    </citation>
    <scope>NUCLEOTIDE SEQUENCE</scope>
    <source>
        <strain evidence="1">26406</strain>
    </source>
</reference>
<protein>
    <submittedName>
        <fullName evidence="1">Uncharacterized protein</fullName>
    </submittedName>
</protein>
<proteinExistence type="predicted"/>
<dbReference type="VEuPathDB" id="FungiDB:FOMG_18403"/>
<dbReference type="AlphaFoldDB" id="W9Z8E1"/>
<evidence type="ECO:0000313" key="1">
    <source>
        <dbReference type="EMBL" id="EXK24892.1"/>
    </source>
</evidence>
<organism evidence="1">
    <name type="scientific">Fusarium oxysporum f. sp. melonis 26406</name>
    <dbReference type="NCBI Taxonomy" id="1089452"/>
    <lineage>
        <taxon>Eukaryota</taxon>
        <taxon>Fungi</taxon>
        <taxon>Dikarya</taxon>
        <taxon>Ascomycota</taxon>
        <taxon>Pezizomycotina</taxon>
        <taxon>Sordariomycetes</taxon>
        <taxon>Hypocreomycetidae</taxon>
        <taxon>Hypocreales</taxon>
        <taxon>Nectriaceae</taxon>
        <taxon>Fusarium</taxon>
        <taxon>Fusarium oxysporum species complex</taxon>
    </lineage>
</organism>
<dbReference type="Proteomes" id="UP000030703">
    <property type="component" value="Unassembled WGS sequence"/>
</dbReference>
<accession>W9Z8E1</accession>
<reference evidence="1" key="1">
    <citation type="submission" date="2012-04" db="EMBL/GenBank/DDBJ databases">
        <title>The Genome Sequence of Fusarium oxysporum melonis.</title>
        <authorList>
            <consortium name="The Broad Institute Genome Sequencing Platform"/>
            <person name="Ma L.-J."/>
            <person name="Gale L.R."/>
            <person name="Schwartz D.C."/>
            <person name="Zhou S."/>
            <person name="Corby-Kistler H."/>
            <person name="Young S.K."/>
            <person name="Zeng Q."/>
            <person name="Gargeya S."/>
            <person name="Fitzgerald M."/>
            <person name="Haas B."/>
            <person name="Abouelleil A."/>
            <person name="Alvarado L."/>
            <person name="Arachchi H.M."/>
            <person name="Berlin A."/>
            <person name="Brown A."/>
            <person name="Chapman S.B."/>
            <person name="Chen Z."/>
            <person name="Dunbar C."/>
            <person name="Freedman E."/>
            <person name="Gearin G."/>
            <person name="Goldberg J."/>
            <person name="Griggs A."/>
            <person name="Gujja S."/>
            <person name="Heiman D."/>
            <person name="Howarth C."/>
            <person name="Larson L."/>
            <person name="Lui A."/>
            <person name="MacDonald P.J.P."/>
            <person name="Montmayeur A."/>
            <person name="Murphy C."/>
            <person name="Neiman D."/>
            <person name="Pearson M."/>
            <person name="Priest M."/>
            <person name="Roberts A."/>
            <person name="Saif S."/>
            <person name="Shea T."/>
            <person name="Shenoy N."/>
            <person name="Sisk P."/>
            <person name="Stolte C."/>
            <person name="Sykes S."/>
            <person name="Wortman J."/>
            <person name="Nusbaum C."/>
            <person name="Birren B."/>
        </authorList>
    </citation>
    <scope>NUCLEOTIDE SEQUENCE</scope>
    <source>
        <strain evidence="1">26406</strain>
    </source>
</reference>
<sequence>MGSLLVLSLGKAGWLKRITRSCFQWVDRTMSSFISTNKSSPVLPKRKSHQYHTTSRHLTESFHHGVYDLA</sequence>